<evidence type="ECO:0000256" key="4">
    <source>
        <dbReference type="PIRSR" id="PIRSR615500-1"/>
    </source>
</evidence>
<feature type="active site" description="Charge relay system" evidence="4 5">
    <location>
        <position position="280"/>
    </location>
</feature>
<keyword evidence="2 5" id="KW-0378">Hydrolase</keyword>
<accession>A0A365XVY0</accession>
<dbReference type="InterPro" id="IPR034054">
    <property type="entry name" value="Pep_S8_PrcA"/>
</dbReference>
<dbReference type="SUPFAM" id="SSF52743">
    <property type="entry name" value="Subtilisin-like"/>
    <property type="match status" value="1"/>
</dbReference>
<dbReference type="Proteomes" id="UP000253410">
    <property type="component" value="Unassembled WGS sequence"/>
</dbReference>
<keyword evidence="9" id="KW-1185">Reference proteome</keyword>
<reference evidence="8 9" key="1">
    <citation type="submission" date="2018-05" db="EMBL/GenBank/DDBJ databases">
        <title>Chitinophaga sp. K3CV102501T nov., isolated from isolated from a monsoon evergreen broad-leaved forest soil.</title>
        <authorList>
            <person name="Lv Y."/>
        </authorList>
    </citation>
    <scope>NUCLEOTIDE SEQUENCE [LARGE SCALE GENOMIC DNA]</scope>
    <source>
        <strain evidence="8 9">GDMCC 1.1325</strain>
    </source>
</reference>
<dbReference type="PANTHER" id="PTHR42884:SF14">
    <property type="entry name" value="NEUROENDOCRINE CONVERTASE 1"/>
    <property type="match status" value="1"/>
</dbReference>
<evidence type="ECO:0000313" key="8">
    <source>
        <dbReference type="EMBL" id="RBL89735.1"/>
    </source>
</evidence>
<evidence type="ECO:0000313" key="9">
    <source>
        <dbReference type="Proteomes" id="UP000253410"/>
    </source>
</evidence>
<dbReference type="InterPro" id="IPR023827">
    <property type="entry name" value="Peptidase_S8_Asp-AS"/>
</dbReference>
<dbReference type="Gene3D" id="3.40.50.200">
    <property type="entry name" value="Peptidase S8/S53 domain"/>
    <property type="match status" value="1"/>
</dbReference>
<comment type="similarity">
    <text evidence="5 6">Belongs to the peptidase S8 family.</text>
</comment>
<dbReference type="RefSeq" id="WP_113618482.1">
    <property type="nucleotide sequence ID" value="NZ_QFFJ01000002.1"/>
</dbReference>
<organism evidence="8 9">
    <name type="scientific">Chitinophaga flava</name>
    <dbReference type="NCBI Taxonomy" id="2259036"/>
    <lineage>
        <taxon>Bacteria</taxon>
        <taxon>Pseudomonadati</taxon>
        <taxon>Bacteroidota</taxon>
        <taxon>Chitinophagia</taxon>
        <taxon>Chitinophagales</taxon>
        <taxon>Chitinophagaceae</taxon>
        <taxon>Chitinophaga</taxon>
    </lineage>
</organism>
<name>A0A365XVY0_9BACT</name>
<dbReference type="InterPro" id="IPR022398">
    <property type="entry name" value="Peptidase_S8_His-AS"/>
</dbReference>
<evidence type="ECO:0000256" key="1">
    <source>
        <dbReference type="ARBA" id="ARBA00022670"/>
    </source>
</evidence>
<keyword evidence="3 5" id="KW-0720">Serine protease</keyword>
<gene>
    <name evidence="8" type="ORF">DF182_24900</name>
</gene>
<dbReference type="AlphaFoldDB" id="A0A365XVY0"/>
<sequence length="538" mass="58069">MDSFILKRGNTTIQLDKSEDQVALRPGRAMDLEAAMPALEGDMEWSDTHKKLGGFHLINIKGTGDIDKTLDQLREHELIDSCTHVYHTPKSQVPYVPTGKLTLRFAPGTSDETKQNILDNYKLMVVNSRVKENASGDKQETFIVAITPDSMNPLKVAYELQQNENITLAEPDLSTPGKLAQFDLPGDPLFKEQWHLRNSGTQFGSSLGLKEGADARVVEAWQKMQSLGNPDCIIAVIDDGFDLSHPDLGGEGKIVAPWDFQTLSPDPSPRKKTPFGGDYHGTACAGLALGSNNNEGITGVAPHCRLMPIRWNENINDDNIEAWFNYATQNGAWVLSCSWGASPAYYVLSTRQLEAIEDCARNGRNGLGCVIVFAAGNANADINDPQNESVNGFAIHPDVIAVAASTSRDERAGYSNYGKEISVCAPTDGQGGRGLLTTDVRGTFTFQGIDYAAGYDVGDYTKTFGGTSGAAPVVAGVCALILSHNPALKSSDVKQIIQTSSRRIGNPTDYTNGHSVYYGYGCVNAAAAIDITSNHPFT</sequence>
<dbReference type="Pfam" id="PF00082">
    <property type="entry name" value="Peptidase_S8"/>
    <property type="match status" value="1"/>
</dbReference>
<evidence type="ECO:0000256" key="5">
    <source>
        <dbReference type="PROSITE-ProRule" id="PRU01240"/>
    </source>
</evidence>
<dbReference type="OrthoDB" id="1489355at2"/>
<comment type="caution">
    <text evidence="8">The sequence shown here is derived from an EMBL/GenBank/DDBJ whole genome shotgun (WGS) entry which is preliminary data.</text>
</comment>
<protein>
    <recommendedName>
        <fullName evidence="7">Peptidase S8/S53 domain-containing protein</fullName>
    </recommendedName>
</protein>
<dbReference type="GO" id="GO:0004252">
    <property type="term" value="F:serine-type endopeptidase activity"/>
    <property type="evidence" value="ECO:0007669"/>
    <property type="project" value="UniProtKB-UniRule"/>
</dbReference>
<evidence type="ECO:0000256" key="6">
    <source>
        <dbReference type="RuleBase" id="RU003355"/>
    </source>
</evidence>
<evidence type="ECO:0000259" key="7">
    <source>
        <dbReference type="Pfam" id="PF00082"/>
    </source>
</evidence>
<evidence type="ECO:0000256" key="3">
    <source>
        <dbReference type="ARBA" id="ARBA00022825"/>
    </source>
</evidence>
<dbReference type="PANTHER" id="PTHR42884">
    <property type="entry name" value="PROPROTEIN CONVERTASE SUBTILISIN/KEXIN-RELATED"/>
    <property type="match status" value="1"/>
</dbReference>
<dbReference type="InterPro" id="IPR036852">
    <property type="entry name" value="Peptidase_S8/S53_dom_sf"/>
</dbReference>
<proteinExistence type="inferred from homology"/>
<dbReference type="PROSITE" id="PS51892">
    <property type="entry name" value="SUBTILASE"/>
    <property type="match status" value="1"/>
</dbReference>
<dbReference type="InterPro" id="IPR000209">
    <property type="entry name" value="Peptidase_S8/S53_dom"/>
</dbReference>
<dbReference type="PROSITE" id="PS00138">
    <property type="entry name" value="SUBTILASE_SER"/>
    <property type="match status" value="1"/>
</dbReference>
<dbReference type="GO" id="GO:0016485">
    <property type="term" value="P:protein processing"/>
    <property type="evidence" value="ECO:0007669"/>
    <property type="project" value="TreeGrafter"/>
</dbReference>
<dbReference type="PROSITE" id="PS00136">
    <property type="entry name" value="SUBTILASE_ASP"/>
    <property type="match status" value="1"/>
</dbReference>
<evidence type="ECO:0000256" key="2">
    <source>
        <dbReference type="ARBA" id="ARBA00022801"/>
    </source>
</evidence>
<dbReference type="GO" id="GO:0016020">
    <property type="term" value="C:membrane"/>
    <property type="evidence" value="ECO:0007669"/>
    <property type="project" value="TreeGrafter"/>
</dbReference>
<dbReference type="PRINTS" id="PR00723">
    <property type="entry name" value="SUBTILISIN"/>
</dbReference>
<dbReference type="EMBL" id="QFFJ01000002">
    <property type="protein sequence ID" value="RBL89735.1"/>
    <property type="molecule type" value="Genomic_DNA"/>
</dbReference>
<dbReference type="CDD" id="cd07498">
    <property type="entry name" value="Peptidases_S8_15"/>
    <property type="match status" value="1"/>
</dbReference>
<dbReference type="InterPro" id="IPR023828">
    <property type="entry name" value="Peptidase_S8_Ser-AS"/>
</dbReference>
<feature type="domain" description="Peptidase S8/S53" evidence="7">
    <location>
        <begin position="232"/>
        <end position="521"/>
    </location>
</feature>
<feature type="active site" description="Charge relay system" evidence="4 5">
    <location>
        <position position="238"/>
    </location>
</feature>
<dbReference type="InterPro" id="IPR015500">
    <property type="entry name" value="Peptidase_S8_subtilisin-rel"/>
</dbReference>
<feature type="active site" description="Charge relay system" evidence="4 5">
    <location>
        <position position="468"/>
    </location>
</feature>
<keyword evidence="1 5" id="KW-0645">Protease</keyword>
<dbReference type="PROSITE" id="PS00137">
    <property type="entry name" value="SUBTILASE_HIS"/>
    <property type="match status" value="1"/>
</dbReference>